<feature type="region of interest" description="Disordered" evidence="5">
    <location>
        <begin position="51"/>
        <end position="70"/>
    </location>
</feature>
<feature type="region of interest" description="Disordered" evidence="5">
    <location>
        <begin position="265"/>
        <end position="289"/>
    </location>
</feature>
<name>A0ABN9Y1Y0_9DINO</name>
<feature type="region of interest" description="Disordered" evidence="5">
    <location>
        <begin position="198"/>
        <end position="227"/>
    </location>
</feature>
<evidence type="ECO:0000313" key="8">
    <source>
        <dbReference type="Proteomes" id="UP001189429"/>
    </source>
</evidence>
<dbReference type="SMART" id="SM00184">
    <property type="entry name" value="RING"/>
    <property type="match status" value="1"/>
</dbReference>
<keyword evidence="1" id="KW-0479">Metal-binding</keyword>
<feature type="compositionally biased region" description="Low complexity" evidence="5">
    <location>
        <begin position="17"/>
        <end position="31"/>
    </location>
</feature>
<dbReference type="InterPro" id="IPR001841">
    <property type="entry name" value="Znf_RING"/>
</dbReference>
<dbReference type="SUPFAM" id="SSF57850">
    <property type="entry name" value="RING/U-box"/>
    <property type="match status" value="1"/>
</dbReference>
<dbReference type="PANTHER" id="PTHR45931">
    <property type="entry name" value="SI:CH211-59O9.10"/>
    <property type="match status" value="1"/>
</dbReference>
<dbReference type="InterPro" id="IPR051834">
    <property type="entry name" value="RING_finger_E3_ligase"/>
</dbReference>
<dbReference type="EMBL" id="CAUYUJ010021693">
    <property type="protein sequence ID" value="CAK0906466.1"/>
    <property type="molecule type" value="Genomic_DNA"/>
</dbReference>
<dbReference type="Proteomes" id="UP001189429">
    <property type="component" value="Unassembled WGS sequence"/>
</dbReference>
<comment type="caution">
    <text evidence="7">The sequence shown here is derived from an EMBL/GenBank/DDBJ whole genome shotgun (WGS) entry which is preliminary data.</text>
</comment>
<evidence type="ECO:0000256" key="3">
    <source>
        <dbReference type="ARBA" id="ARBA00022833"/>
    </source>
</evidence>
<keyword evidence="8" id="KW-1185">Reference proteome</keyword>
<feature type="compositionally biased region" description="Low complexity" evidence="5">
    <location>
        <begin position="209"/>
        <end position="227"/>
    </location>
</feature>
<keyword evidence="3" id="KW-0862">Zinc</keyword>
<proteinExistence type="predicted"/>
<evidence type="ECO:0000256" key="4">
    <source>
        <dbReference type="PROSITE-ProRule" id="PRU00175"/>
    </source>
</evidence>
<feature type="non-terminal residue" evidence="7">
    <location>
        <position position="1"/>
    </location>
</feature>
<feature type="domain" description="RING-type" evidence="6">
    <location>
        <begin position="146"/>
        <end position="188"/>
    </location>
</feature>
<accession>A0ABN9Y1Y0</accession>
<reference evidence="7" key="1">
    <citation type="submission" date="2023-10" db="EMBL/GenBank/DDBJ databases">
        <authorList>
            <person name="Chen Y."/>
            <person name="Shah S."/>
            <person name="Dougan E. K."/>
            <person name="Thang M."/>
            <person name="Chan C."/>
        </authorList>
    </citation>
    <scope>NUCLEOTIDE SEQUENCE [LARGE SCALE GENOMIC DNA]</scope>
</reference>
<feature type="region of interest" description="Disordered" evidence="5">
    <location>
        <begin position="1"/>
        <end position="46"/>
    </location>
</feature>
<keyword evidence="2 4" id="KW-0863">Zinc-finger</keyword>
<sequence length="327" mass="34024">EGGGGGRGGGGDDREPGSASEASPAGLAASPLGPPPGPAPLSLGARPLTRPMCAAAGRPGGEPRPMLRGPQRVPHGGPAGLYHDMLLPCGLFQEEAIDIMFRELSPDDFEMLAKLDEHLPKRNIVQRTTVDTLPQHHAQDCDVTECGVCLVALEPTTRVSALPCGHAFHPHCIARWLTECKNACPLCSAKICQDGATPSGDSRLDATPSASGASSSSAGGSPEARGASRARCRGPLVSVHAVPWPAVHLVCRSCAARTAAGPCWQGPGPRTPRRPLAAKTSRRWTSGRSTAWDENPALLKGSRSPGVEIPRGRLVLVCHSASRGYRG</sequence>
<dbReference type="Pfam" id="PF13639">
    <property type="entry name" value="zf-RING_2"/>
    <property type="match status" value="1"/>
</dbReference>
<evidence type="ECO:0000313" key="7">
    <source>
        <dbReference type="EMBL" id="CAK0906466.1"/>
    </source>
</evidence>
<dbReference type="InterPro" id="IPR013083">
    <property type="entry name" value="Znf_RING/FYVE/PHD"/>
</dbReference>
<gene>
    <name evidence="7" type="ORF">PCOR1329_LOCUS81765</name>
</gene>
<evidence type="ECO:0000256" key="1">
    <source>
        <dbReference type="ARBA" id="ARBA00022723"/>
    </source>
</evidence>
<dbReference type="PANTHER" id="PTHR45931:SF3">
    <property type="entry name" value="RING ZINC FINGER-CONTAINING PROTEIN"/>
    <property type="match status" value="1"/>
</dbReference>
<dbReference type="Gene3D" id="3.30.40.10">
    <property type="entry name" value="Zinc/RING finger domain, C3HC4 (zinc finger)"/>
    <property type="match status" value="1"/>
</dbReference>
<evidence type="ECO:0000259" key="6">
    <source>
        <dbReference type="PROSITE" id="PS50089"/>
    </source>
</evidence>
<evidence type="ECO:0000256" key="2">
    <source>
        <dbReference type="ARBA" id="ARBA00022771"/>
    </source>
</evidence>
<evidence type="ECO:0000256" key="5">
    <source>
        <dbReference type="SAM" id="MobiDB-lite"/>
    </source>
</evidence>
<dbReference type="PROSITE" id="PS50089">
    <property type="entry name" value="ZF_RING_2"/>
    <property type="match status" value="1"/>
</dbReference>
<protein>
    <recommendedName>
        <fullName evidence="6">RING-type domain-containing protein</fullName>
    </recommendedName>
</protein>
<organism evidence="7 8">
    <name type="scientific">Prorocentrum cordatum</name>
    <dbReference type="NCBI Taxonomy" id="2364126"/>
    <lineage>
        <taxon>Eukaryota</taxon>
        <taxon>Sar</taxon>
        <taxon>Alveolata</taxon>
        <taxon>Dinophyceae</taxon>
        <taxon>Prorocentrales</taxon>
        <taxon>Prorocentraceae</taxon>
        <taxon>Prorocentrum</taxon>
    </lineage>
</organism>